<dbReference type="SUPFAM" id="SSF52113">
    <property type="entry name" value="BRCT domain"/>
    <property type="match status" value="1"/>
</dbReference>
<feature type="region of interest" description="Disordered" evidence="1">
    <location>
        <begin position="1109"/>
        <end position="1140"/>
    </location>
</feature>
<protein>
    <recommendedName>
        <fullName evidence="2">BRCT domain-containing protein</fullName>
    </recommendedName>
</protein>
<feature type="region of interest" description="Disordered" evidence="1">
    <location>
        <begin position="1"/>
        <end position="232"/>
    </location>
</feature>
<dbReference type="EMBL" id="ML996081">
    <property type="protein sequence ID" value="KAF2157296.1"/>
    <property type="molecule type" value="Genomic_DNA"/>
</dbReference>
<organism evidence="3 4">
    <name type="scientific">Myriangium duriaei CBS 260.36</name>
    <dbReference type="NCBI Taxonomy" id="1168546"/>
    <lineage>
        <taxon>Eukaryota</taxon>
        <taxon>Fungi</taxon>
        <taxon>Dikarya</taxon>
        <taxon>Ascomycota</taxon>
        <taxon>Pezizomycotina</taxon>
        <taxon>Dothideomycetes</taxon>
        <taxon>Dothideomycetidae</taxon>
        <taxon>Myriangiales</taxon>
        <taxon>Myriangiaceae</taxon>
        <taxon>Myriangium</taxon>
    </lineage>
</organism>
<accession>A0A9P4J9G4</accession>
<gene>
    <name evidence="3" type="ORF">K461DRAFT_264217</name>
</gene>
<dbReference type="AlphaFoldDB" id="A0A9P4J9G4"/>
<comment type="caution">
    <text evidence="3">The sequence shown here is derived from an EMBL/GenBank/DDBJ whole genome shotgun (WGS) entry which is preliminary data.</text>
</comment>
<feature type="compositionally biased region" description="Acidic residues" evidence="1">
    <location>
        <begin position="419"/>
        <end position="434"/>
    </location>
</feature>
<feature type="compositionally biased region" description="Basic and acidic residues" evidence="1">
    <location>
        <begin position="147"/>
        <end position="174"/>
    </location>
</feature>
<name>A0A9P4J9G4_9PEZI</name>
<feature type="compositionally biased region" description="Basic and acidic residues" evidence="1">
    <location>
        <begin position="399"/>
        <end position="411"/>
    </location>
</feature>
<feature type="compositionally biased region" description="Basic residues" evidence="1">
    <location>
        <begin position="25"/>
        <end position="35"/>
    </location>
</feature>
<dbReference type="Proteomes" id="UP000799439">
    <property type="component" value="Unassembled WGS sequence"/>
</dbReference>
<dbReference type="OrthoDB" id="2384350at2759"/>
<feature type="compositionally biased region" description="Basic and acidic residues" evidence="1">
    <location>
        <begin position="15"/>
        <end position="24"/>
    </location>
</feature>
<feature type="compositionally biased region" description="Polar residues" evidence="1">
    <location>
        <begin position="220"/>
        <end position="229"/>
    </location>
</feature>
<proteinExistence type="predicted"/>
<evidence type="ECO:0000259" key="2">
    <source>
        <dbReference type="PROSITE" id="PS50172"/>
    </source>
</evidence>
<dbReference type="Gene3D" id="3.40.50.10190">
    <property type="entry name" value="BRCT domain"/>
    <property type="match status" value="1"/>
</dbReference>
<feature type="compositionally biased region" description="Low complexity" evidence="1">
    <location>
        <begin position="180"/>
        <end position="196"/>
    </location>
</feature>
<feature type="compositionally biased region" description="Acidic residues" evidence="1">
    <location>
        <begin position="1113"/>
        <end position="1126"/>
    </location>
</feature>
<feature type="compositionally biased region" description="Polar residues" evidence="1">
    <location>
        <begin position="830"/>
        <end position="856"/>
    </location>
</feature>
<evidence type="ECO:0000313" key="4">
    <source>
        <dbReference type="Proteomes" id="UP000799439"/>
    </source>
</evidence>
<reference evidence="3" key="1">
    <citation type="journal article" date="2020" name="Stud. Mycol.">
        <title>101 Dothideomycetes genomes: a test case for predicting lifestyles and emergence of pathogens.</title>
        <authorList>
            <person name="Haridas S."/>
            <person name="Albert R."/>
            <person name="Binder M."/>
            <person name="Bloem J."/>
            <person name="Labutti K."/>
            <person name="Salamov A."/>
            <person name="Andreopoulos B."/>
            <person name="Baker S."/>
            <person name="Barry K."/>
            <person name="Bills G."/>
            <person name="Bluhm B."/>
            <person name="Cannon C."/>
            <person name="Castanera R."/>
            <person name="Culley D."/>
            <person name="Daum C."/>
            <person name="Ezra D."/>
            <person name="Gonzalez J."/>
            <person name="Henrissat B."/>
            <person name="Kuo A."/>
            <person name="Liang C."/>
            <person name="Lipzen A."/>
            <person name="Lutzoni F."/>
            <person name="Magnuson J."/>
            <person name="Mondo S."/>
            <person name="Nolan M."/>
            <person name="Ohm R."/>
            <person name="Pangilinan J."/>
            <person name="Park H.-J."/>
            <person name="Ramirez L."/>
            <person name="Alfaro M."/>
            <person name="Sun H."/>
            <person name="Tritt A."/>
            <person name="Yoshinaga Y."/>
            <person name="Zwiers L.-H."/>
            <person name="Turgeon B."/>
            <person name="Goodwin S."/>
            <person name="Spatafora J."/>
            <person name="Crous P."/>
            <person name="Grigoriev I."/>
        </authorList>
    </citation>
    <scope>NUCLEOTIDE SEQUENCE</scope>
    <source>
        <strain evidence="3">CBS 260.36</strain>
    </source>
</reference>
<feature type="region of interest" description="Disordered" evidence="1">
    <location>
        <begin position="261"/>
        <end position="487"/>
    </location>
</feature>
<feature type="compositionally biased region" description="Low complexity" evidence="1">
    <location>
        <begin position="132"/>
        <end position="146"/>
    </location>
</feature>
<feature type="compositionally biased region" description="Basic and acidic residues" evidence="1">
    <location>
        <begin position="298"/>
        <end position="310"/>
    </location>
</feature>
<dbReference type="InterPro" id="IPR036420">
    <property type="entry name" value="BRCT_dom_sf"/>
</dbReference>
<dbReference type="CDD" id="cd17716">
    <property type="entry name" value="BRCT_microcephalin_rpt1"/>
    <property type="match status" value="1"/>
</dbReference>
<feature type="compositionally biased region" description="Low complexity" evidence="1">
    <location>
        <begin position="331"/>
        <end position="344"/>
    </location>
</feature>
<dbReference type="InterPro" id="IPR001357">
    <property type="entry name" value="BRCT_dom"/>
</dbReference>
<feature type="domain" description="BRCT" evidence="2">
    <location>
        <begin position="961"/>
        <end position="1043"/>
    </location>
</feature>
<feature type="region of interest" description="Disordered" evidence="1">
    <location>
        <begin position="915"/>
        <end position="950"/>
    </location>
</feature>
<evidence type="ECO:0000313" key="3">
    <source>
        <dbReference type="EMBL" id="KAF2157296.1"/>
    </source>
</evidence>
<sequence length="1168" mass="127569">MPTTRAMAQKASTASEDKENDAVHSLRKKPVRRAAAKTVQKGGGRKTAPALTRSAIPPTVAPEGDLQHHIMPLSPKKNVQVPQTRSRLRVDKMEAANTEIGGTKARRPVRATSVKVAPSVRAQVQNQRKPRSGPLPLSQGQQSQPQNHERDGMEPPTRDDSRRATRATKIETEICAKGPSGSQPSAPSVTSSPVPVAIKRRSELNTPSVHRKLYDDRISPISSQGTPETRSVRVPALDKNQSSPLAQRLSTFHVDFQVHEEEESDDEICGPNTPLPRANHIECRTNSNRSALKPSLKTPRDKMLVYRSHGDYFSQTQKVPVKSATEPSPRRPVSVSRGSSMSYVFHPLPKASRANSPLKGPYQWPVTPSDEGSDPLDDVASTTSSRRSRPNTPGYRRTGTSERTSEARDRLISLFVSDPADDDDTDDDEADDDAGFPKLGEKRTHDQNANAAYIPENPEGSDDDDDSLSTTAENSHDSSICGGDKSEIFDTSVDETELLPELHSELMQSTPTVTAPEFSYHPRSSPLASDDELGETPTLTRITHFTTSSSRPTPRPRVSFVLDDEQQSMHTPGASRRITGSAFKTPSMKSALDEFDHTSQSVHNVTESQDTTYIDPSLLSQCAGGITSPRKDSMHMEIVGVQDVPTKTSPRLNSEAFSKRLSSPVKSPMHQAENERTARLSLLINTEALVETPVEQRGFCLEDSIITMESSTSQTVSPLASRTTHAPLPESENSSIMNHSVLPHDGASHHALTDTRTTDLFGEQILENVVPDTPHYALPTLSYDARRKSMPALVAKTPQQDARFSTAETVVKPGATAPFAHAWLERLPQMSDSPSRRQSLVSLGSATPRHQSQSSGLPRAVSSLGVREKSSLPQLRKSIGGHENSVTPVHPAMTPRPRCYTPSIPFANIKLASNKIQTPSSPPKTSSPRKMVSLSPPKACTSPRKTPMRPTTAASVAFTPHPKAPLSGVVAFVEVFTRSGLDASSSFVAALQRLGARTTKTFNDRVTHVVFKDGSPTTLSKVRVARKDGQHVCVVNSRWVTDCDHQGTHVDENAEDYQVELEGSTPTVALARRRKSMEPHALTKDEETARKSSARLSVASSLWAESPMKGEWDEAGFSDDEDECLEDTPVQQQGEWRKAPGSVPVQRMKKLDLGGVAGRRLTAWEERD</sequence>
<dbReference type="PROSITE" id="PS50172">
    <property type="entry name" value="BRCT"/>
    <property type="match status" value="1"/>
</dbReference>
<evidence type="ECO:0000256" key="1">
    <source>
        <dbReference type="SAM" id="MobiDB-lite"/>
    </source>
</evidence>
<keyword evidence="4" id="KW-1185">Reference proteome</keyword>
<feature type="region of interest" description="Disordered" evidence="1">
    <location>
        <begin position="828"/>
        <end position="897"/>
    </location>
</feature>